<dbReference type="InParanoid" id="E0AHD2"/>
<keyword evidence="3" id="KW-1185">Reference proteome</keyword>
<sequence>MFCKLYKLLNNRSSDIPYSILNNNNQTKFIYPPERKNNQISNSFSELPLPSPFREMQMLKKPKNGKLASLGLISVGMSLAGLVVLVDNESKSESSPREDELQT</sequence>
<feature type="transmembrane region" description="Helical" evidence="1">
    <location>
        <begin position="67"/>
        <end position="86"/>
    </location>
</feature>
<reference evidence="2 3" key="1">
    <citation type="journal article" date="1998" name="Science">
        <title>Genome sequence of the nematode C. elegans: a platform for investigating biology.</title>
        <authorList>
            <consortium name="The C. elegans sequencing consortium"/>
            <person name="Sulson J.E."/>
            <person name="Waterston R."/>
        </authorList>
    </citation>
    <scope>NUCLEOTIDE SEQUENCE [LARGE SCALE GENOMIC DNA]</scope>
    <source>
        <strain evidence="2 3">Bristol N2</strain>
    </source>
</reference>
<dbReference type="AlphaFoldDB" id="E0AHD2"/>
<dbReference type="RefSeq" id="NP_001257138.1">
    <property type="nucleotide sequence ID" value="NM_001270209.3"/>
</dbReference>
<dbReference type="GeneID" id="13222775"/>
<organism evidence="2 3">
    <name type="scientific">Caenorhabditis elegans</name>
    <dbReference type="NCBI Taxonomy" id="6239"/>
    <lineage>
        <taxon>Eukaryota</taxon>
        <taxon>Metazoa</taxon>
        <taxon>Ecdysozoa</taxon>
        <taxon>Nematoda</taxon>
        <taxon>Chromadorea</taxon>
        <taxon>Rhabditida</taxon>
        <taxon>Rhabditina</taxon>
        <taxon>Rhabditomorpha</taxon>
        <taxon>Rhabditoidea</taxon>
        <taxon>Rhabditidae</taxon>
        <taxon>Peloderinae</taxon>
        <taxon>Caenorhabditis</taxon>
    </lineage>
</organism>
<dbReference type="CTD" id="13222775"/>
<dbReference type="OMA" id="PERMNNI"/>
<dbReference type="Bgee" id="WBGene00195211">
    <property type="expression patterns" value="Expressed in pharyngeal muscle cell (C elegans)"/>
</dbReference>
<gene>
    <name evidence="2 4" type="ORF">C34F6.12</name>
    <name evidence="2" type="ORF">CELE_C34F6.12</name>
</gene>
<dbReference type="WormBase" id="C34F6.12">
    <property type="protein sequence ID" value="CE45255"/>
    <property type="gene ID" value="WBGene00195211"/>
</dbReference>
<evidence type="ECO:0000256" key="1">
    <source>
        <dbReference type="SAM" id="Phobius"/>
    </source>
</evidence>
<name>E0AHD2_CAEEL</name>
<evidence type="ECO:0000313" key="2">
    <source>
        <dbReference type="EMBL" id="CBW44365.1"/>
    </source>
</evidence>
<dbReference type="OrthoDB" id="10557863at2759"/>
<dbReference type="HOGENOM" id="CLU_2308613_0_0_1"/>
<dbReference type="EMBL" id="BX284606">
    <property type="protein sequence ID" value="CBW44365.1"/>
    <property type="molecule type" value="Genomic_DNA"/>
</dbReference>
<proteinExistence type="predicted"/>
<dbReference type="eggNOG" id="ENOG502TJ5A">
    <property type="taxonomic scope" value="Eukaryota"/>
</dbReference>
<protein>
    <submittedName>
        <fullName evidence="2">Uncharacterized protein</fullName>
    </submittedName>
</protein>
<evidence type="ECO:0000313" key="3">
    <source>
        <dbReference type="Proteomes" id="UP000001940"/>
    </source>
</evidence>
<dbReference type="Proteomes" id="UP000001940">
    <property type="component" value="Chromosome X"/>
</dbReference>
<accession>E0AHD2</accession>
<keyword evidence="1" id="KW-0472">Membrane</keyword>
<dbReference type="KEGG" id="cel:CELE_C34F6.12"/>
<keyword evidence="1" id="KW-1133">Transmembrane helix</keyword>
<dbReference type="FunCoup" id="E0AHD2">
    <property type="interactions" value="98"/>
</dbReference>
<keyword evidence="1" id="KW-0812">Transmembrane</keyword>
<evidence type="ECO:0000313" key="4">
    <source>
        <dbReference type="WormBase" id="C34F6.12"/>
    </source>
</evidence>
<dbReference type="AGR" id="WB:WBGene00195211"/>
<dbReference type="PaxDb" id="6239-C34F6.12"/>